<dbReference type="EMBL" id="CAJOBH010125541">
    <property type="protein sequence ID" value="CAF4733088.1"/>
    <property type="molecule type" value="Genomic_DNA"/>
</dbReference>
<sequence length="59" mass="7260">DLESYAQDKQNKHAIDRHQWEIERLELVGKINELEEQLSKVTKRQRKDLETVWKKERNE</sequence>
<feature type="coiled-coil region" evidence="1">
    <location>
        <begin position="17"/>
        <end position="51"/>
    </location>
</feature>
<dbReference type="EMBL" id="CAJOBJ010127782">
    <property type="protein sequence ID" value="CAF4707860.1"/>
    <property type="molecule type" value="Genomic_DNA"/>
</dbReference>
<dbReference type="AlphaFoldDB" id="A0A8S3A7H2"/>
<reference evidence="2" key="1">
    <citation type="submission" date="2021-02" db="EMBL/GenBank/DDBJ databases">
        <authorList>
            <person name="Nowell W R."/>
        </authorList>
    </citation>
    <scope>NUCLEOTIDE SEQUENCE</scope>
</reference>
<organism evidence="2 4">
    <name type="scientific">Rotaria magnacalcarata</name>
    <dbReference type="NCBI Taxonomy" id="392030"/>
    <lineage>
        <taxon>Eukaryota</taxon>
        <taxon>Metazoa</taxon>
        <taxon>Spiralia</taxon>
        <taxon>Gnathifera</taxon>
        <taxon>Rotifera</taxon>
        <taxon>Eurotatoria</taxon>
        <taxon>Bdelloidea</taxon>
        <taxon>Philodinida</taxon>
        <taxon>Philodinidae</taxon>
        <taxon>Rotaria</taxon>
    </lineage>
</organism>
<proteinExistence type="predicted"/>
<feature type="non-terminal residue" evidence="2">
    <location>
        <position position="59"/>
    </location>
</feature>
<evidence type="ECO:0000313" key="4">
    <source>
        <dbReference type="Proteomes" id="UP000681720"/>
    </source>
</evidence>
<feature type="non-terminal residue" evidence="2">
    <location>
        <position position="1"/>
    </location>
</feature>
<evidence type="ECO:0000313" key="3">
    <source>
        <dbReference type="EMBL" id="CAF4733088.1"/>
    </source>
</evidence>
<dbReference type="Proteomes" id="UP000681720">
    <property type="component" value="Unassembled WGS sequence"/>
</dbReference>
<name>A0A8S3A7H2_9BILA</name>
<dbReference type="Proteomes" id="UP000681967">
    <property type="component" value="Unassembled WGS sequence"/>
</dbReference>
<gene>
    <name evidence="3" type="ORF">BYL167_LOCUS45345</name>
    <name evidence="2" type="ORF">GIL414_LOCUS43330</name>
</gene>
<evidence type="ECO:0000313" key="2">
    <source>
        <dbReference type="EMBL" id="CAF4707860.1"/>
    </source>
</evidence>
<keyword evidence="1" id="KW-0175">Coiled coil</keyword>
<protein>
    <submittedName>
        <fullName evidence="2">Uncharacterized protein</fullName>
    </submittedName>
</protein>
<comment type="caution">
    <text evidence="2">The sequence shown here is derived from an EMBL/GenBank/DDBJ whole genome shotgun (WGS) entry which is preliminary data.</text>
</comment>
<evidence type="ECO:0000256" key="1">
    <source>
        <dbReference type="SAM" id="Coils"/>
    </source>
</evidence>
<accession>A0A8S3A7H2</accession>